<dbReference type="PROSITE" id="PS51365">
    <property type="entry name" value="RENAL_DIPEPTIDASE_2"/>
    <property type="match status" value="1"/>
</dbReference>
<proteinExistence type="predicted"/>
<dbReference type="GO" id="GO:0070573">
    <property type="term" value="F:metallodipeptidase activity"/>
    <property type="evidence" value="ECO:0007669"/>
    <property type="project" value="InterPro"/>
</dbReference>
<dbReference type="GO" id="GO:0006508">
    <property type="term" value="P:proteolysis"/>
    <property type="evidence" value="ECO:0007669"/>
    <property type="project" value="InterPro"/>
</dbReference>
<gene>
    <name evidence="1" type="ORF">NCTC10526_01074</name>
</gene>
<evidence type="ECO:0000313" key="2">
    <source>
        <dbReference type="Proteomes" id="UP000254123"/>
    </source>
</evidence>
<accession>A0A379LJX9</accession>
<dbReference type="Gene3D" id="3.20.20.140">
    <property type="entry name" value="Metal-dependent hydrolases"/>
    <property type="match status" value="1"/>
</dbReference>
<keyword evidence="2" id="KW-1185">Reference proteome</keyword>
<protein>
    <submittedName>
        <fullName evidence="1">Membrane dipeptidase (Peptidase family M19)</fullName>
    </submittedName>
</protein>
<dbReference type="AlphaFoldDB" id="A0A379LJX9"/>
<dbReference type="EMBL" id="UGVC01000001">
    <property type="protein sequence ID" value="SUD90731.1"/>
    <property type="molecule type" value="Genomic_DNA"/>
</dbReference>
<reference evidence="1 2" key="1">
    <citation type="submission" date="2018-06" db="EMBL/GenBank/DDBJ databases">
        <authorList>
            <consortium name="Pathogen Informatics"/>
            <person name="Doyle S."/>
        </authorList>
    </citation>
    <scope>NUCLEOTIDE SEQUENCE [LARGE SCALE GENOMIC DNA]</scope>
    <source>
        <strain evidence="1 2">NCTC10526</strain>
    </source>
</reference>
<organism evidence="1 2">
    <name type="scientific">Psychrobacter phenylpyruvicus</name>
    <dbReference type="NCBI Taxonomy" id="29432"/>
    <lineage>
        <taxon>Bacteria</taxon>
        <taxon>Pseudomonadati</taxon>
        <taxon>Pseudomonadota</taxon>
        <taxon>Gammaproteobacteria</taxon>
        <taxon>Moraxellales</taxon>
        <taxon>Moraxellaceae</taxon>
        <taxon>Psychrobacter</taxon>
    </lineage>
</organism>
<dbReference type="Pfam" id="PF01244">
    <property type="entry name" value="Peptidase_M19"/>
    <property type="match status" value="1"/>
</dbReference>
<dbReference type="PANTHER" id="PTHR10443:SF12">
    <property type="entry name" value="DIPEPTIDASE"/>
    <property type="match status" value="1"/>
</dbReference>
<dbReference type="RefSeq" id="WP_028858932.1">
    <property type="nucleotide sequence ID" value="NZ_CAJHAQ010000001.1"/>
</dbReference>
<dbReference type="PANTHER" id="PTHR10443">
    <property type="entry name" value="MICROSOMAL DIPEPTIDASE"/>
    <property type="match status" value="1"/>
</dbReference>
<name>A0A379LJX9_9GAMM</name>
<dbReference type="Proteomes" id="UP000254123">
    <property type="component" value="Unassembled WGS sequence"/>
</dbReference>
<dbReference type="InterPro" id="IPR032466">
    <property type="entry name" value="Metal_Hydrolase"/>
</dbReference>
<dbReference type="STRING" id="1123034.GCA_000685805_01409"/>
<evidence type="ECO:0000313" key="1">
    <source>
        <dbReference type="EMBL" id="SUD90731.1"/>
    </source>
</evidence>
<dbReference type="InterPro" id="IPR008257">
    <property type="entry name" value="Pept_M19"/>
</dbReference>
<dbReference type="SUPFAM" id="SSF51556">
    <property type="entry name" value="Metallo-dependent hydrolases"/>
    <property type="match status" value="1"/>
</dbReference>
<sequence>MFNDQMVIDGLQYSNWNRDYLLMLKASGIDAVHVTLVYHEDARATLTRFAQWEQRFEQNSDLIMAISHAQDIKEAKELGKVGILFGAQNCSSIEDEIGLVSVMRKQGLAIMQLSYNNQSLLAAGCYEKHDPGITRFGEQVIKEMNRVGMIIDMSHSAERSTLHAIDLSERPICISHANPTFAYEALRNKSDTVIKALAANEGLLGFSLYPLHLPNGSHCSLEDFCEMVAKTAEMVGVDHLGIGSDLCLNQPQSVLDWMRNGRWSKKMDYGEGSAGISGWPDTLPWFAGEEGMRNIYQGLLKVGFTDPEAGQVIGGNWYNFLQNSLEPMPELNSSYETVSKSSEELV</sequence>